<evidence type="ECO:0000313" key="1">
    <source>
        <dbReference type="EMBL" id="AJF97874.1"/>
    </source>
</evidence>
<reference evidence="1 2" key="1">
    <citation type="journal article" date="2015" name="Parasitol. Res.">
        <title>Viruses in close associations with free-living amoebae.</title>
        <authorList>
            <person name="Scheid P."/>
        </authorList>
    </citation>
    <scope>NUCLEOTIDE SEQUENCE [LARGE SCALE GENOMIC DNA]</scope>
    <source>
        <strain evidence="1">KlaHel</strain>
    </source>
</reference>
<evidence type="ECO:0000313" key="2">
    <source>
        <dbReference type="Proteomes" id="UP000202511"/>
    </source>
</evidence>
<dbReference type="EMBL" id="KP136319">
    <property type="protein sequence ID" value="AJF97874.1"/>
    <property type="molecule type" value="Genomic_DNA"/>
</dbReference>
<dbReference type="KEGG" id="vg:23462791"/>
<name>A0A0B5J2S5_9VIRU</name>
<proteinExistence type="predicted"/>
<protein>
    <submittedName>
        <fullName evidence="1">Uncharacterized protein</fullName>
    </submittedName>
</protein>
<organism evidence="1 2">
    <name type="scientific">Pandoravirus inopinatum</name>
    <dbReference type="NCBI Taxonomy" id="1605721"/>
    <lineage>
        <taxon>Viruses</taxon>
        <taxon>Pandoravirus</taxon>
    </lineage>
</organism>
<dbReference type="GeneID" id="23462791"/>
<accession>A0A0B5J2S5</accession>
<sequence>MRLPRAVIFCVGVGLLVRRRWWVVGSPKECRVCNLPAYCCWLYPHRQTPGPLLCTAHFLRRHVKLGGATNGRSRRVYFLKKGRLRPRGRCRRLLWRAVCVPAAKKRGRGGGEQTTKKEMTKNMLFVVHGPARVISPPSARPKPYGRCHRCALFKPGARLDKKSTPRGGQWSRLKRKAFILFLAIETSLQRGPRVVRSCRQALMDPRQGLSPFFLSTDARGKTNSVGARAGTQKGRSQRVSFFARLLSLFCASFFFEFLAPDWSRHGRETPVNLAPDRRPRAVSAPCVAVCLPVLRSFARLGSWGCCCYFGEKMNKCADIFLLWLNQ</sequence>
<dbReference type="Proteomes" id="UP000202511">
    <property type="component" value="Segment"/>
</dbReference>
<dbReference type="RefSeq" id="YP_009120109.1">
    <property type="nucleotide sequence ID" value="NC_026440.1"/>
</dbReference>